<keyword evidence="1" id="KW-0812">Transmembrane</keyword>
<dbReference type="Proteomes" id="UP000538566">
    <property type="component" value="Unassembled WGS sequence"/>
</dbReference>
<gene>
    <name evidence="2" type="ORF">GGR37_003512</name>
</gene>
<evidence type="ECO:0000256" key="1">
    <source>
        <dbReference type="SAM" id="Phobius"/>
    </source>
</evidence>
<name>A0A7W7AFR2_9SPHN</name>
<dbReference type="RefSeq" id="WP_144906611.1">
    <property type="nucleotide sequence ID" value="NZ_JACHOA010000007.1"/>
</dbReference>
<keyword evidence="3" id="KW-1185">Reference proteome</keyword>
<dbReference type="EMBL" id="JACHOA010000007">
    <property type="protein sequence ID" value="MBB4615222.1"/>
    <property type="molecule type" value="Genomic_DNA"/>
</dbReference>
<evidence type="ECO:0000313" key="2">
    <source>
        <dbReference type="EMBL" id="MBB4615222.1"/>
    </source>
</evidence>
<feature type="transmembrane region" description="Helical" evidence="1">
    <location>
        <begin position="6"/>
        <end position="24"/>
    </location>
</feature>
<accession>A0A7W7AFR2</accession>
<organism evidence="2 3">
    <name type="scientific">Novosphingobium taihuense</name>
    <dbReference type="NCBI Taxonomy" id="260085"/>
    <lineage>
        <taxon>Bacteria</taxon>
        <taxon>Pseudomonadati</taxon>
        <taxon>Pseudomonadota</taxon>
        <taxon>Alphaproteobacteria</taxon>
        <taxon>Sphingomonadales</taxon>
        <taxon>Sphingomonadaceae</taxon>
        <taxon>Novosphingobium</taxon>
    </lineage>
</organism>
<proteinExistence type="predicted"/>
<reference evidence="2 3" key="1">
    <citation type="submission" date="2020-08" db="EMBL/GenBank/DDBJ databases">
        <title>Genomic Encyclopedia of Type Strains, Phase IV (KMG-IV): sequencing the most valuable type-strain genomes for metagenomic binning, comparative biology and taxonomic classification.</title>
        <authorList>
            <person name="Goeker M."/>
        </authorList>
    </citation>
    <scope>NUCLEOTIDE SEQUENCE [LARGE SCALE GENOMIC DNA]</scope>
    <source>
        <strain evidence="2 3">DSM 17507</strain>
    </source>
</reference>
<dbReference type="OrthoDB" id="7428745at2"/>
<sequence length="94" mass="10405">MGPAEIGSLIPIVALSIPIVAIWTKHRTKIAEMQINATAELSAEKAAQYAQHTRELEERVRVLEAIVTDKGFDTAAQIEALRRDTAALEDRRPQ</sequence>
<evidence type="ECO:0000313" key="3">
    <source>
        <dbReference type="Proteomes" id="UP000538566"/>
    </source>
</evidence>
<comment type="caution">
    <text evidence="2">The sequence shown here is derived from an EMBL/GenBank/DDBJ whole genome shotgun (WGS) entry which is preliminary data.</text>
</comment>
<evidence type="ECO:0008006" key="4">
    <source>
        <dbReference type="Google" id="ProtNLM"/>
    </source>
</evidence>
<keyword evidence="1" id="KW-0472">Membrane</keyword>
<protein>
    <recommendedName>
        <fullName evidence="4">Phage shock protein B</fullName>
    </recommendedName>
</protein>
<dbReference type="AlphaFoldDB" id="A0A7W7AFR2"/>
<keyword evidence="1" id="KW-1133">Transmembrane helix</keyword>